<keyword evidence="4" id="KW-1185">Reference proteome</keyword>
<feature type="compositionally biased region" description="Basic and acidic residues" evidence="1">
    <location>
        <begin position="357"/>
        <end position="376"/>
    </location>
</feature>
<evidence type="ECO:0000259" key="2">
    <source>
        <dbReference type="PROSITE" id="PS50076"/>
    </source>
</evidence>
<evidence type="ECO:0000313" key="4">
    <source>
        <dbReference type="Proteomes" id="UP001552299"/>
    </source>
</evidence>
<dbReference type="SMART" id="SM00271">
    <property type="entry name" value="DnaJ"/>
    <property type="match status" value="1"/>
</dbReference>
<reference evidence="3 4" key="1">
    <citation type="journal article" date="2024" name="Plant Biotechnol. J.">
        <title>Dendrobium thyrsiflorum genome and its molecular insights into genes involved in important horticultural traits.</title>
        <authorList>
            <person name="Chen B."/>
            <person name="Wang J.Y."/>
            <person name="Zheng P.J."/>
            <person name="Li K.L."/>
            <person name="Liang Y.M."/>
            <person name="Chen X.F."/>
            <person name="Zhang C."/>
            <person name="Zhao X."/>
            <person name="He X."/>
            <person name="Zhang G.Q."/>
            <person name="Liu Z.J."/>
            <person name="Xu Q."/>
        </authorList>
    </citation>
    <scope>NUCLEOTIDE SEQUENCE [LARGE SCALE GENOMIC DNA]</scope>
    <source>
        <strain evidence="3">GZMU011</strain>
    </source>
</reference>
<accession>A0ABD0U7E1</accession>
<dbReference type="EMBL" id="JANQDX010000017">
    <property type="protein sequence ID" value="KAL0908642.1"/>
    <property type="molecule type" value="Genomic_DNA"/>
</dbReference>
<dbReference type="PANTHER" id="PTHR45496:SF1">
    <property type="entry name" value="CHAPERONE DNAJ-DOMAIN SUPERFAMILY PROTEIN"/>
    <property type="match status" value="1"/>
</dbReference>
<dbReference type="PROSITE" id="PS50076">
    <property type="entry name" value="DNAJ_2"/>
    <property type="match status" value="1"/>
</dbReference>
<dbReference type="Gene3D" id="1.10.287.110">
    <property type="entry name" value="DnaJ domain"/>
    <property type="match status" value="1"/>
</dbReference>
<protein>
    <recommendedName>
        <fullName evidence="2">J domain-containing protein</fullName>
    </recommendedName>
</protein>
<evidence type="ECO:0000256" key="1">
    <source>
        <dbReference type="SAM" id="MobiDB-lite"/>
    </source>
</evidence>
<dbReference type="SUPFAM" id="SSF46565">
    <property type="entry name" value="Chaperone J-domain"/>
    <property type="match status" value="1"/>
</dbReference>
<dbReference type="CDD" id="cd06257">
    <property type="entry name" value="DnaJ"/>
    <property type="match status" value="1"/>
</dbReference>
<dbReference type="PANTHER" id="PTHR45496">
    <property type="entry name" value="CHAPERONE DNAJ-DOMAIN SUPERFAMILY PROTEIN"/>
    <property type="match status" value="1"/>
</dbReference>
<organism evidence="3 4">
    <name type="scientific">Dendrobium thyrsiflorum</name>
    <name type="common">Pinecone-like raceme dendrobium</name>
    <name type="synonym">Orchid</name>
    <dbReference type="NCBI Taxonomy" id="117978"/>
    <lineage>
        <taxon>Eukaryota</taxon>
        <taxon>Viridiplantae</taxon>
        <taxon>Streptophyta</taxon>
        <taxon>Embryophyta</taxon>
        <taxon>Tracheophyta</taxon>
        <taxon>Spermatophyta</taxon>
        <taxon>Magnoliopsida</taxon>
        <taxon>Liliopsida</taxon>
        <taxon>Asparagales</taxon>
        <taxon>Orchidaceae</taxon>
        <taxon>Epidendroideae</taxon>
        <taxon>Malaxideae</taxon>
        <taxon>Dendrobiinae</taxon>
        <taxon>Dendrobium</taxon>
    </lineage>
</organism>
<gene>
    <name evidence="3" type="ORF">M5K25_023147</name>
</gene>
<dbReference type="GO" id="GO:0005783">
    <property type="term" value="C:endoplasmic reticulum"/>
    <property type="evidence" value="ECO:0007669"/>
    <property type="project" value="UniProtKB-ARBA"/>
</dbReference>
<comment type="caution">
    <text evidence="3">The sequence shown here is derived from an EMBL/GenBank/DDBJ whole genome shotgun (WGS) entry which is preliminary data.</text>
</comment>
<dbReference type="InterPro" id="IPR053052">
    <property type="entry name" value="Imprinting_Balance_Reg"/>
</dbReference>
<feature type="domain" description="J" evidence="2">
    <location>
        <begin position="108"/>
        <end position="174"/>
    </location>
</feature>
<dbReference type="InterPro" id="IPR036869">
    <property type="entry name" value="J_dom_sf"/>
</dbReference>
<dbReference type="Proteomes" id="UP001552299">
    <property type="component" value="Unassembled WGS sequence"/>
</dbReference>
<sequence length="376" mass="41978">MLPANPKLHGFSSENKLIAIRVVLAYSTTEAMEHHDGAAGSIDGAGPTFWLANAELLLASGDFIGAKTFAERALEADPLVVGADNLLAVVEVLLAANRCHVDNVNQIDWYSILQIEPSSSSDPAAVRRHFRRLALLLRPELNQLPFAGDALKLVLYGWSILSDPAKKSLFDSERRISVQPASTREPDFWSSCPFCQHAHNYKSIYEGRDVRCQSCRRSFSAAALPVFWTACSFCFHVYEYDGAYEGRTLRCQTCRRPFRATSLLSAPPIVPGTDMYFCSWGFFPLGFESEDGARKHFFSMAPENQPQQAEATKDRDDDILVSEKRGLMLHRQVVAKKRVGFTSKKRFLDSGFGPSRAGKETRPENIDINKEWESCG</sequence>
<dbReference type="InterPro" id="IPR001623">
    <property type="entry name" value="DnaJ_domain"/>
</dbReference>
<proteinExistence type="predicted"/>
<feature type="region of interest" description="Disordered" evidence="1">
    <location>
        <begin position="352"/>
        <end position="376"/>
    </location>
</feature>
<dbReference type="Pfam" id="PF00226">
    <property type="entry name" value="DnaJ"/>
    <property type="match status" value="1"/>
</dbReference>
<name>A0ABD0U7E1_DENTH</name>
<evidence type="ECO:0000313" key="3">
    <source>
        <dbReference type="EMBL" id="KAL0908642.1"/>
    </source>
</evidence>
<dbReference type="AlphaFoldDB" id="A0ABD0U7E1"/>